<evidence type="ECO:0000313" key="2">
    <source>
        <dbReference type="Proteomes" id="UP000054538"/>
    </source>
</evidence>
<keyword evidence="2" id="KW-1185">Reference proteome</keyword>
<dbReference type="EMBL" id="KN825689">
    <property type="protein sequence ID" value="KIK82037.1"/>
    <property type="molecule type" value="Genomic_DNA"/>
</dbReference>
<dbReference type="STRING" id="930991.A0A0D0CH68"/>
<reference evidence="2" key="2">
    <citation type="submission" date="2015-01" db="EMBL/GenBank/DDBJ databases">
        <title>Evolutionary Origins and Diversification of the Mycorrhizal Mutualists.</title>
        <authorList>
            <consortium name="DOE Joint Genome Institute"/>
            <consortium name="Mycorrhizal Genomics Consortium"/>
            <person name="Kohler A."/>
            <person name="Kuo A."/>
            <person name="Nagy L.G."/>
            <person name="Floudas D."/>
            <person name="Copeland A."/>
            <person name="Barry K.W."/>
            <person name="Cichocki N."/>
            <person name="Veneault-Fourrey C."/>
            <person name="LaButti K."/>
            <person name="Lindquist E.A."/>
            <person name="Lipzen A."/>
            <person name="Lundell T."/>
            <person name="Morin E."/>
            <person name="Murat C."/>
            <person name="Riley R."/>
            <person name="Ohm R."/>
            <person name="Sun H."/>
            <person name="Tunlid A."/>
            <person name="Henrissat B."/>
            <person name="Grigoriev I.V."/>
            <person name="Hibbett D.S."/>
            <person name="Martin F."/>
        </authorList>
    </citation>
    <scope>NUCLEOTIDE SEQUENCE [LARGE SCALE GENOMIC DNA]</scope>
    <source>
        <strain evidence="2">Ve08.2h10</strain>
    </source>
</reference>
<dbReference type="Proteomes" id="UP000054538">
    <property type="component" value="Unassembled WGS sequence"/>
</dbReference>
<dbReference type="InterPro" id="IPR040521">
    <property type="entry name" value="KDZ"/>
</dbReference>
<sequence>MFYRWSTCLPIGLLYDIACQPHHSYVKWDFLGDDLSCVAFSTSVFHAFAHIWPCQLVYHPHKCEGCEHLWSDLKNLVPTLRASGVFFTFVPQNCCSHIASV</sequence>
<dbReference type="InParanoid" id="A0A0D0CH68"/>
<dbReference type="AlphaFoldDB" id="A0A0D0CH68"/>
<accession>A0A0D0CH68</accession>
<dbReference type="HOGENOM" id="CLU_091791_1_0_1"/>
<dbReference type="Pfam" id="PF18758">
    <property type="entry name" value="KDZ"/>
    <property type="match status" value="1"/>
</dbReference>
<reference evidence="1 2" key="1">
    <citation type="submission" date="2014-04" db="EMBL/GenBank/DDBJ databases">
        <authorList>
            <consortium name="DOE Joint Genome Institute"/>
            <person name="Kuo A."/>
            <person name="Kohler A."/>
            <person name="Jargeat P."/>
            <person name="Nagy L.G."/>
            <person name="Floudas D."/>
            <person name="Copeland A."/>
            <person name="Barry K.W."/>
            <person name="Cichocki N."/>
            <person name="Veneault-Fourrey C."/>
            <person name="LaButti K."/>
            <person name="Lindquist E.A."/>
            <person name="Lipzen A."/>
            <person name="Lundell T."/>
            <person name="Morin E."/>
            <person name="Murat C."/>
            <person name="Sun H."/>
            <person name="Tunlid A."/>
            <person name="Henrissat B."/>
            <person name="Grigoriev I.V."/>
            <person name="Hibbett D.S."/>
            <person name="Martin F."/>
            <person name="Nordberg H.P."/>
            <person name="Cantor M.N."/>
            <person name="Hua S.X."/>
        </authorList>
    </citation>
    <scope>NUCLEOTIDE SEQUENCE [LARGE SCALE GENOMIC DNA]</scope>
    <source>
        <strain evidence="1 2">Ve08.2h10</strain>
    </source>
</reference>
<gene>
    <name evidence="1" type="ORF">PAXRUDRAFT_154693</name>
</gene>
<dbReference type="PANTHER" id="PTHR33096:SF1">
    <property type="entry name" value="CXC1-LIKE CYSTEINE CLUSTER ASSOCIATED WITH KDZ TRANSPOSASES DOMAIN-CONTAINING PROTEIN"/>
    <property type="match status" value="1"/>
</dbReference>
<dbReference type="OrthoDB" id="3364670at2759"/>
<name>A0A0D0CH68_9AGAM</name>
<organism evidence="1 2">
    <name type="scientific">Paxillus rubicundulus Ve08.2h10</name>
    <dbReference type="NCBI Taxonomy" id="930991"/>
    <lineage>
        <taxon>Eukaryota</taxon>
        <taxon>Fungi</taxon>
        <taxon>Dikarya</taxon>
        <taxon>Basidiomycota</taxon>
        <taxon>Agaricomycotina</taxon>
        <taxon>Agaricomycetes</taxon>
        <taxon>Agaricomycetidae</taxon>
        <taxon>Boletales</taxon>
        <taxon>Paxilineae</taxon>
        <taxon>Paxillaceae</taxon>
        <taxon>Paxillus</taxon>
    </lineage>
</organism>
<protein>
    <submittedName>
        <fullName evidence="1">Uncharacterized protein</fullName>
    </submittedName>
</protein>
<proteinExistence type="predicted"/>
<dbReference type="PANTHER" id="PTHR33096">
    <property type="entry name" value="CXC2 DOMAIN-CONTAINING PROTEIN"/>
    <property type="match status" value="1"/>
</dbReference>
<evidence type="ECO:0000313" key="1">
    <source>
        <dbReference type="EMBL" id="KIK82037.1"/>
    </source>
</evidence>